<proteinExistence type="predicted"/>
<protein>
    <submittedName>
        <fullName evidence="2">Uncharacterized protein</fullName>
    </submittedName>
</protein>
<dbReference type="EMBL" id="JANPWB010000004">
    <property type="protein sequence ID" value="KAJ1193570.1"/>
    <property type="molecule type" value="Genomic_DNA"/>
</dbReference>
<evidence type="ECO:0000313" key="3">
    <source>
        <dbReference type="Proteomes" id="UP001066276"/>
    </source>
</evidence>
<organism evidence="2 3">
    <name type="scientific">Pleurodeles waltl</name>
    <name type="common">Iberian ribbed newt</name>
    <dbReference type="NCBI Taxonomy" id="8319"/>
    <lineage>
        <taxon>Eukaryota</taxon>
        <taxon>Metazoa</taxon>
        <taxon>Chordata</taxon>
        <taxon>Craniata</taxon>
        <taxon>Vertebrata</taxon>
        <taxon>Euteleostomi</taxon>
        <taxon>Amphibia</taxon>
        <taxon>Batrachia</taxon>
        <taxon>Caudata</taxon>
        <taxon>Salamandroidea</taxon>
        <taxon>Salamandridae</taxon>
        <taxon>Pleurodelinae</taxon>
        <taxon>Pleurodeles</taxon>
    </lineage>
</organism>
<evidence type="ECO:0000313" key="2">
    <source>
        <dbReference type="EMBL" id="KAJ1193570.1"/>
    </source>
</evidence>
<keyword evidence="3" id="KW-1185">Reference proteome</keyword>
<dbReference type="Proteomes" id="UP001066276">
    <property type="component" value="Chromosome 2_2"/>
</dbReference>
<dbReference type="AlphaFoldDB" id="A0AAV7UWU5"/>
<evidence type="ECO:0000256" key="1">
    <source>
        <dbReference type="SAM" id="MobiDB-lite"/>
    </source>
</evidence>
<reference evidence="2" key="1">
    <citation type="journal article" date="2022" name="bioRxiv">
        <title>Sequencing and chromosome-scale assembly of the giantPleurodeles waltlgenome.</title>
        <authorList>
            <person name="Brown T."/>
            <person name="Elewa A."/>
            <person name="Iarovenko S."/>
            <person name="Subramanian E."/>
            <person name="Araus A.J."/>
            <person name="Petzold A."/>
            <person name="Susuki M."/>
            <person name="Suzuki K.-i.T."/>
            <person name="Hayashi T."/>
            <person name="Toyoda A."/>
            <person name="Oliveira C."/>
            <person name="Osipova E."/>
            <person name="Leigh N.D."/>
            <person name="Simon A."/>
            <person name="Yun M.H."/>
        </authorList>
    </citation>
    <scope>NUCLEOTIDE SEQUENCE</scope>
    <source>
        <strain evidence="2">20211129_DDA</strain>
        <tissue evidence="2">Liver</tissue>
    </source>
</reference>
<feature type="compositionally biased region" description="Basic and acidic residues" evidence="1">
    <location>
        <begin position="1"/>
        <end position="12"/>
    </location>
</feature>
<comment type="caution">
    <text evidence="2">The sequence shown here is derived from an EMBL/GenBank/DDBJ whole genome shotgun (WGS) entry which is preliminary data.</text>
</comment>
<feature type="region of interest" description="Disordered" evidence="1">
    <location>
        <begin position="1"/>
        <end position="49"/>
    </location>
</feature>
<sequence length="90" mass="10431">MKQKKATERNADLDIAVQQEEKEEKEERNTDEPEEKEERQAHTTEQEEAAKEWFEAEWWMPPETLLQPATGQLSGTGVGEPHIKVKNITN</sequence>
<gene>
    <name evidence="2" type="ORF">NDU88_002866</name>
</gene>
<feature type="compositionally biased region" description="Basic and acidic residues" evidence="1">
    <location>
        <begin position="19"/>
        <end position="49"/>
    </location>
</feature>
<accession>A0AAV7UWU5</accession>
<feature type="region of interest" description="Disordered" evidence="1">
    <location>
        <begin position="67"/>
        <end position="90"/>
    </location>
</feature>
<name>A0AAV7UWU5_PLEWA</name>